<dbReference type="EMBL" id="MSCJ01000002">
    <property type="protein sequence ID" value="PQJ64896.1"/>
    <property type="molecule type" value="Genomic_DNA"/>
</dbReference>
<dbReference type="OrthoDB" id="5915262at2"/>
<organism evidence="1 2">
    <name type="scientific">Photobacterium angustum</name>
    <dbReference type="NCBI Taxonomy" id="661"/>
    <lineage>
        <taxon>Bacteria</taxon>
        <taxon>Pseudomonadati</taxon>
        <taxon>Pseudomonadota</taxon>
        <taxon>Gammaproteobacteria</taxon>
        <taxon>Vibrionales</taxon>
        <taxon>Vibrionaceae</taxon>
        <taxon>Photobacterium</taxon>
    </lineage>
</organism>
<comment type="caution">
    <text evidence="1">The sequence shown here is derived from an EMBL/GenBank/DDBJ whole genome shotgun (WGS) entry which is preliminary data.</text>
</comment>
<dbReference type="InterPro" id="IPR010858">
    <property type="entry name" value="DUF1481"/>
</dbReference>
<gene>
    <name evidence="1" type="ORF">BTO08_14300</name>
</gene>
<evidence type="ECO:0000313" key="2">
    <source>
        <dbReference type="Proteomes" id="UP000238730"/>
    </source>
</evidence>
<sequence>MNYSSGGFFMSKISFLFPFLLPLVLSGCVAGNLADNPALPITKVNVAEQKSDGTHIYWYLSRQNAPERLGERVYNTKQGDYQSDYQWQSGKLKTLLQQGDRLIDGQQVPFELQLRFDSQGVAVYQRYKEDGHILPLTTNEIAELKQHSEYLIDQVERLKKSKQYFEQGYRQQQQLISCQTQQPIAIDDPNVLSVFDPSGYWAAIGKQKNGKLTINKLLPDVVSEACLQAPILIDTKQ</sequence>
<accession>A0A2S7VRW1</accession>
<dbReference type="PIRSF" id="PIRSF028160">
    <property type="entry name" value="UCP028160"/>
    <property type="match status" value="1"/>
</dbReference>
<proteinExistence type="predicted"/>
<reference evidence="1 2" key="1">
    <citation type="submission" date="2016-12" db="EMBL/GenBank/DDBJ databases">
        <title>Diversity of luminous bacteria.</title>
        <authorList>
            <person name="Yoshizawa S."/>
            <person name="Kogure K."/>
        </authorList>
    </citation>
    <scope>NUCLEOTIDE SEQUENCE [LARGE SCALE GENOMIC DNA]</scope>
    <source>
        <strain evidence="1 2">LC1-200</strain>
    </source>
</reference>
<dbReference type="InterPro" id="IPR016872">
    <property type="entry name" value="UCP028160"/>
</dbReference>
<dbReference type="Pfam" id="PF07356">
    <property type="entry name" value="DUF1481"/>
    <property type="match status" value="1"/>
</dbReference>
<name>A0A2S7VRW1_PHOAN</name>
<dbReference type="AlphaFoldDB" id="A0A2S7VRW1"/>
<protein>
    <recommendedName>
        <fullName evidence="3">DUF1481 domain-containing protein</fullName>
    </recommendedName>
</protein>
<dbReference type="Proteomes" id="UP000238730">
    <property type="component" value="Unassembled WGS sequence"/>
</dbReference>
<evidence type="ECO:0000313" key="1">
    <source>
        <dbReference type="EMBL" id="PQJ64896.1"/>
    </source>
</evidence>
<evidence type="ECO:0008006" key="3">
    <source>
        <dbReference type="Google" id="ProtNLM"/>
    </source>
</evidence>